<dbReference type="EMBL" id="JAEKNR010000184">
    <property type="protein sequence ID" value="MBJ7600054.1"/>
    <property type="molecule type" value="Genomic_DNA"/>
</dbReference>
<dbReference type="GO" id="GO:0006303">
    <property type="term" value="P:double-strand break repair via nonhomologous end joining"/>
    <property type="evidence" value="ECO:0007669"/>
    <property type="project" value="UniProtKB-UniRule"/>
</dbReference>
<feature type="domain" description="Ku" evidence="4">
    <location>
        <begin position="107"/>
        <end position="236"/>
    </location>
</feature>
<feature type="region of interest" description="Disordered" evidence="3">
    <location>
        <begin position="309"/>
        <end position="333"/>
    </location>
</feature>
<evidence type="ECO:0000256" key="2">
    <source>
        <dbReference type="HAMAP-Rule" id="MF_01875"/>
    </source>
</evidence>
<dbReference type="GO" id="GO:0003690">
    <property type="term" value="F:double-stranded DNA binding"/>
    <property type="evidence" value="ECO:0007669"/>
    <property type="project" value="UniProtKB-UniRule"/>
</dbReference>
<feature type="region of interest" description="Disordered" evidence="3">
    <location>
        <begin position="43"/>
        <end position="103"/>
    </location>
</feature>
<accession>A0A934K4T8</accession>
<dbReference type="Proteomes" id="UP000612893">
    <property type="component" value="Unassembled WGS sequence"/>
</dbReference>
<dbReference type="PANTHER" id="PTHR41251">
    <property type="entry name" value="NON-HOMOLOGOUS END JOINING PROTEIN KU"/>
    <property type="match status" value="1"/>
</dbReference>
<evidence type="ECO:0000259" key="4">
    <source>
        <dbReference type="SMART" id="SM00559"/>
    </source>
</evidence>
<comment type="subunit">
    <text evidence="2">Homodimer. Interacts with LigD.</text>
</comment>
<dbReference type="HAMAP" id="MF_01875">
    <property type="entry name" value="Prokaryotic_Ku"/>
    <property type="match status" value="1"/>
</dbReference>
<feature type="compositionally biased region" description="Basic and acidic residues" evidence="3">
    <location>
        <begin position="84"/>
        <end position="93"/>
    </location>
</feature>
<dbReference type="GO" id="GO:0006310">
    <property type="term" value="P:DNA recombination"/>
    <property type="evidence" value="ECO:0007669"/>
    <property type="project" value="UniProtKB-KW"/>
</dbReference>
<evidence type="ECO:0000313" key="6">
    <source>
        <dbReference type="Proteomes" id="UP000612893"/>
    </source>
</evidence>
<organism evidence="5 6">
    <name type="scientific">Candidatus Nephthysia bennettiae</name>
    <dbReference type="NCBI Taxonomy" id="3127016"/>
    <lineage>
        <taxon>Bacteria</taxon>
        <taxon>Bacillati</taxon>
        <taxon>Candidatus Dormiibacterota</taxon>
        <taxon>Candidatus Dormibacteria</taxon>
        <taxon>Candidatus Dormibacterales</taxon>
        <taxon>Candidatus Dormibacteraceae</taxon>
        <taxon>Candidatus Nephthysia</taxon>
    </lineage>
</organism>
<keyword evidence="6" id="KW-1185">Reference proteome</keyword>
<keyword evidence="2" id="KW-0234">DNA repair</keyword>
<dbReference type="SUPFAM" id="SSF100939">
    <property type="entry name" value="SPOC domain-like"/>
    <property type="match status" value="1"/>
</dbReference>
<gene>
    <name evidence="2" type="primary">ku</name>
    <name evidence="5" type="ORF">JF922_18500</name>
</gene>
<evidence type="ECO:0000256" key="1">
    <source>
        <dbReference type="ARBA" id="ARBA00023125"/>
    </source>
</evidence>
<dbReference type="Gene3D" id="2.40.290.10">
    <property type="match status" value="1"/>
</dbReference>
<dbReference type="InterPro" id="IPR009187">
    <property type="entry name" value="Prok_Ku"/>
</dbReference>
<dbReference type="PANTHER" id="PTHR41251:SF1">
    <property type="entry name" value="NON-HOMOLOGOUS END JOINING PROTEIN KU"/>
    <property type="match status" value="1"/>
</dbReference>
<dbReference type="InterPro" id="IPR006164">
    <property type="entry name" value="DNA_bd_Ku70/Ku80"/>
</dbReference>
<name>A0A934K4T8_9BACT</name>
<dbReference type="AlphaFoldDB" id="A0A934K4T8"/>
<comment type="caution">
    <text evidence="5">The sequence shown here is derived from an EMBL/GenBank/DDBJ whole genome shotgun (WGS) entry which is preliminary data.</text>
</comment>
<evidence type="ECO:0000256" key="3">
    <source>
        <dbReference type="SAM" id="MobiDB-lite"/>
    </source>
</evidence>
<evidence type="ECO:0000313" key="5">
    <source>
        <dbReference type="EMBL" id="MBJ7600054.1"/>
    </source>
</evidence>
<sequence>MDDMTSRAIWRGSISFGLVNIGVRLYPATRHLDVRFRELDRATGQRLRHQRVREQGPPSAGPLQAFEAPASLERGLSPPPAPADRLEAPDTGERGVTPPWAGGEAVDAAVPVREVVKGFEFERDRYVTVTAAELESLAPERSRTIDVEQFVGAAEVDPVYFDTSYYLVPDLANVRSFAVLLEGMRETGRLGLGWIVLRRKRHLAALREHGKLMVLTTMFHADEVLPAGPLEPPLPRDLGPRERDMARLLIETLSGPFEPGRYGDQYRERLRGLLEDRASSLRTLAPKPEVATSPTGIEDLMAALQASVERAREQKAEKAAPTPRTARRGRRGA</sequence>
<dbReference type="PIRSF" id="PIRSF006493">
    <property type="entry name" value="Prok_Ku"/>
    <property type="match status" value="1"/>
</dbReference>
<protein>
    <recommendedName>
        <fullName evidence="2">Non-homologous end joining protein Ku</fullName>
    </recommendedName>
</protein>
<dbReference type="InterPro" id="IPR016194">
    <property type="entry name" value="SPOC-like_C_dom_sf"/>
</dbReference>
<dbReference type="SMART" id="SM00559">
    <property type="entry name" value="Ku78"/>
    <property type="match status" value="1"/>
</dbReference>
<keyword evidence="1 2" id="KW-0238">DNA-binding</keyword>
<keyword evidence="2" id="KW-0227">DNA damage</keyword>
<dbReference type="Pfam" id="PF02735">
    <property type="entry name" value="Ku"/>
    <property type="match status" value="1"/>
</dbReference>
<comment type="similarity">
    <text evidence="2">Belongs to the prokaryotic Ku family.</text>
</comment>
<keyword evidence="2" id="KW-0233">DNA recombination</keyword>
<reference evidence="5" key="1">
    <citation type="submission" date="2020-10" db="EMBL/GenBank/DDBJ databases">
        <title>Ca. Dormibacterota MAGs.</title>
        <authorList>
            <person name="Montgomery K."/>
        </authorList>
    </citation>
    <scope>NUCLEOTIDE SEQUENCE [LARGE SCALE GENOMIC DNA]</scope>
    <source>
        <strain evidence="5">SC8812_S17_10</strain>
    </source>
</reference>
<proteinExistence type="inferred from homology"/>
<comment type="function">
    <text evidence="2">With LigD forms a non-homologous end joining (NHEJ) DNA repair enzyme, which repairs dsDNA breaks with reduced fidelity. Binds linear dsDNA with 5'- and 3'- overhangs but not closed circular dsDNA nor ssDNA. Recruits and stimulates the ligase activity of LigD.</text>
</comment>
<feature type="compositionally biased region" description="Basic and acidic residues" evidence="3">
    <location>
        <begin position="309"/>
        <end position="318"/>
    </location>
</feature>